<evidence type="ECO:0000256" key="3">
    <source>
        <dbReference type="ARBA" id="ARBA00023157"/>
    </source>
</evidence>
<keyword evidence="8" id="KW-1185">Reference proteome</keyword>
<dbReference type="InterPro" id="IPR000034">
    <property type="entry name" value="Laminin_IV"/>
</dbReference>
<feature type="chain" id="PRO_5046103884" description="Laminin IV type A domain-containing protein" evidence="5">
    <location>
        <begin position="26"/>
        <end position="390"/>
    </location>
</feature>
<keyword evidence="2" id="KW-0677">Repeat</keyword>
<evidence type="ECO:0000256" key="4">
    <source>
        <dbReference type="ARBA" id="ARBA00023180"/>
    </source>
</evidence>
<dbReference type="Proteomes" id="UP001165060">
    <property type="component" value="Unassembled WGS sequence"/>
</dbReference>
<protein>
    <recommendedName>
        <fullName evidence="6">Laminin IV type A domain-containing protein</fullName>
    </recommendedName>
</protein>
<evidence type="ECO:0000256" key="1">
    <source>
        <dbReference type="ARBA" id="ARBA00022729"/>
    </source>
</evidence>
<feature type="signal peptide" evidence="5">
    <location>
        <begin position="1"/>
        <end position="25"/>
    </location>
</feature>
<feature type="domain" description="Laminin IV type A" evidence="6">
    <location>
        <begin position="227"/>
        <end position="369"/>
    </location>
</feature>
<comment type="caution">
    <text evidence="7">The sequence shown here is derived from an EMBL/GenBank/DDBJ whole genome shotgun (WGS) entry which is preliminary data.</text>
</comment>
<proteinExistence type="predicted"/>
<evidence type="ECO:0000256" key="2">
    <source>
        <dbReference type="ARBA" id="ARBA00022737"/>
    </source>
</evidence>
<sequence>MAAPSLLPLLPLLLLLLSLVPPALSQNTPRALHMVRSVAVGGDDTIRLMGKDLDGDALTYTVLSLPATGKLYQLSAVYSSHGYEPKAGVQITAGGTDVTDPLGRVVYVRPSVDRELEGEWGRFTYQAKSSSATDAALSAPAGAASPTAAVGMDAVGTVVLTGPSMTITSSHFSAGADDWLIAGNRQPAASSPASHEASSRGALSHYVYATDDTLNLEGGRDKDLWMFQAPQKFLGWQGGWYGSKLEFTLSSFAGDFSAANSNAGADNTHEDLRLVELHCSSCALNTGITIAYPLSASSFSGATKTFSLELKETAGWLQDPENTLTGWEAPSKCSMIEVLSGLTSVKILGDFTSWYESVSLDDVKVVKGKAKSDIPMCAYQFGLADCEAAC</sequence>
<evidence type="ECO:0000313" key="7">
    <source>
        <dbReference type="EMBL" id="GMI51532.1"/>
    </source>
</evidence>
<gene>
    <name evidence="7" type="ORF">TeGR_g2379</name>
</gene>
<accession>A0ABQ6NA89</accession>
<keyword evidence="1 5" id="KW-0732">Signal</keyword>
<dbReference type="EMBL" id="BRYB01006552">
    <property type="protein sequence ID" value="GMI51532.1"/>
    <property type="molecule type" value="Genomic_DNA"/>
</dbReference>
<evidence type="ECO:0000313" key="8">
    <source>
        <dbReference type="Proteomes" id="UP001165060"/>
    </source>
</evidence>
<keyword evidence="4" id="KW-0325">Glycoprotein</keyword>
<evidence type="ECO:0000256" key="5">
    <source>
        <dbReference type="SAM" id="SignalP"/>
    </source>
</evidence>
<name>A0ABQ6NA89_9STRA</name>
<dbReference type="Pfam" id="PF00052">
    <property type="entry name" value="Laminin_B"/>
    <property type="match status" value="1"/>
</dbReference>
<keyword evidence="3" id="KW-1015">Disulfide bond</keyword>
<reference evidence="7 8" key="1">
    <citation type="journal article" date="2023" name="Commun. Biol.">
        <title>Genome analysis of Parmales, the sister group of diatoms, reveals the evolutionary specialization of diatoms from phago-mixotrophs to photoautotrophs.</title>
        <authorList>
            <person name="Ban H."/>
            <person name="Sato S."/>
            <person name="Yoshikawa S."/>
            <person name="Yamada K."/>
            <person name="Nakamura Y."/>
            <person name="Ichinomiya M."/>
            <person name="Sato N."/>
            <person name="Blanc-Mathieu R."/>
            <person name="Endo H."/>
            <person name="Kuwata A."/>
            <person name="Ogata H."/>
        </authorList>
    </citation>
    <scope>NUCLEOTIDE SEQUENCE [LARGE SCALE GENOMIC DNA]</scope>
</reference>
<organism evidence="7 8">
    <name type="scientific">Tetraparma gracilis</name>
    <dbReference type="NCBI Taxonomy" id="2962635"/>
    <lineage>
        <taxon>Eukaryota</taxon>
        <taxon>Sar</taxon>
        <taxon>Stramenopiles</taxon>
        <taxon>Ochrophyta</taxon>
        <taxon>Bolidophyceae</taxon>
        <taxon>Parmales</taxon>
        <taxon>Triparmaceae</taxon>
        <taxon>Tetraparma</taxon>
    </lineage>
</organism>
<evidence type="ECO:0000259" key="6">
    <source>
        <dbReference type="Pfam" id="PF00052"/>
    </source>
</evidence>